<dbReference type="RefSeq" id="WP_011752541.1">
    <property type="nucleotide sequence ID" value="NC_008698.1"/>
</dbReference>
<dbReference type="PROSITE" id="PS00092">
    <property type="entry name" value="N6_MTASE"/>
    <property type="match status" value="1"/>
</dbReference>
<proteinExistence type="inferred from homology"/>
<gene>
    <name evidence="6" type="ordered locus">Tpen_0875</name>
</gene>
<dbReference type="GO" id="GO:0032259">
    <property type="term" value="P:methylation"/>
    <property type="evidence" value="ECO:0007669"/>
    <property type="project" value="UniProtKB-KW"/>
</dbReference>
<evidence type="ECO:0000313" key="6">
    <source>
        <dbReference type="EMBL" id="ABL78276.1"/>
    </source>
</evidence>
<keyword evidence="4" id="KW-0949">S-adenosyl-L-methionine</keyword>
<protein>
    <submittedName>
        <fullName evidence="6">Methylase</fullName>
    </submittedName>
</protein>
<evidence type="ECO:0000256" key="1">
    <source>
        <dbReference type="ARBA" id="ARBA00006149"/>
    </source>
</evidence>
<reference evidence="7" key="1">
    <citation type="journal article" date="2008" name="J. Bacteriol.">
        <title>Genome sequence of Thermofilum pendens reveals an exceptional loss of biosynthetic pathways without genome reduction.</title>
        <authorList>
            <person name="Anderson I."/>
            <person name="Rodriguez J."/>
            <person name="Susanti D."/>
            <person name="Porat I."/>
            <person name="Reich C."/>
            <person name="Ulrich L.E."/>
            <person name="Elkins J.G."/>
            <person name="Mavromatis K."/>
            <person name="Lykidis A."/>
            <person name="Kim E."/>
            <person name="Thompson L.S."/>
            <person name="Nolan M."/>
            <person name="Land M."/>
            <person name="Copeland A."/>
            <person name="Lapidus A."/>
            <person name="Lucas S."/>
            <person name="Detter C."/>
            <person name="Zhulin I.B."/>
            <person name="Olsen G.J."/>
            <person name="Whitman W."/>
            <person name="Mukhopadhyay B."/>
            <person name="Bristow J."/>
            <person name="Kyrpides N."/>
        </authorList>
    </citation>
    <scope>NUCLEOTIDE SEQUENCE [LARGE SCALE GENOMIC DNA]</scope>
    <source>
        <strain evidence="7">DSM 2475 / Hrk 5</strain>
    </source>
</reference>
<dbReference type="HOGENOM" id="CLU_018398_6_2_2"/>
<dbReference type="SUPFAM" id="SSF53335">
    <property type="entry name" value="S-adenosyl-L-methionine-dependent methyltransferases"/>
    <property type="match status" value="1"/>
</dbReference>
<dbReference type="InterPro" id="IPR052190">
    <property type="entry name" value="Euk-Arch_PrmC-MTase"/>
</dbReference>
<dbReference type="KEGG" id="tpe:Tpen_0875"/>
<dbReference type="InterPro" id="IPR004557">
    <property type="entry name" value="PrmC-related"/>
</dbReference>
<dbReference type="GO" id="GO:0008276">
    <property type="term" value="F:protein methyltransferase activity"/>
    <property type="evidence" value="ECO:0007669"/>
    <property type="project" value="TreeGrafter"/>
</dbReference>
<dbReference type="CDD" id="cd02440">
    <property type="entry name" value="AdoMet_MTases"/>
    <property type="match status" value="1"/>
</dbReference>
<dbReference type="EMBL" id="CP000505">
    <property type="protein sequence ID" value="ABL78276.1"/>
    <property type="molecule type" value="Genomic_DNA"/>
</dbReference>
<dbReference type="NCBIfam" id="TIGR00537">
    <property type="entry name" value="hemK_rel_arch"/>
    <property type="match status" value="1"/>
</dbReference>
<dbReference type="eggNOG" id="arCOG00109">
    <property type="taxonomic scope" value="Archaea"/>
</dbReference>
<sequence length="179" mass="20068">MVYEPREDTFLLLDCLKRGFRGGVLVEVGCGKGVVSVYASNRADYVVGVDIAWEAVRLSRELARASKECLVDFVQADMLNPFRDSSADVVASNPPYLPCDYREDPLVCGGEDGVEFSARLAREAFRVLRRSGELFLVASSISNFERLLDVLRGLYASVEVAEERRLFFEKLFCLRALKP</sequence>
<organism evidence="6 7">
    <name type="scientific">Thermofilum pendens (strain DSM 2475 / Hrk 5)</name>
    <dbReference type="NCBI Taxonomy" id="368408"/>
    <lineage>
        <taxon>Archaea</taxon>
        <taxon>Thermoproteota</taxon>
        <taxon>Thermoprotei</taxon>
        <taxon>Thermofilales</taxon>
        <taxon>Thermofilaceae</taxon>
        <taxon>Thermofilum</taxon>
    </lineage>
</organism>
<dbReference type="STRING" id="368408.Tpen_0875"/>
<evidence type="ECO:0000256" key="3">
    <source>
        <dbReference type="ARBA" id="ARBA00022679"/>
    </source>
</evidence>
<dbReference type="GO" id="GO:0035657">
    <property type="term" value="C:eRF1 methyltransferase complex"/>
    <property type="evidence" value="ECO:0007669"/>
    <property type="project" value="TreeGrafter"/>
</dbReference>
<dbReference type="GeneID" id="4600357"/>
<feature type="domain" description="Methyltransferase small" evidence="5">
    <location>
        <begin position="9"/>
        <end position="165"/>
    </location>
</feature>
<accession>A1RYJ6</accession>
<dbReference type="GO" id="GO:0008757">
    <property type="term" value="F:S-adenosylmethionine-dependent methyltransferase activity"/>
    <property type="evidence" value="ECO:0007669"/>
    <property type="project" value="TreeGrafter"/>
</dbReference>
<dbReference type="InterPro" id="IPR002052">
    <property type="entry name" value="DNA_methylase_N6_adenine_CS"/>
</dbReference>
<keyword evidence="3" id="KW-0808">Transferase</keyword>
<evidence type="ECO:0000256" key="2">
    <source>
        <dbReference type="ARBA" id="ARBA00022603"/>
    </source>
</evidence>
<dbReference type="Proteomes" id="UP000000641">
    <property type="component" value="Chromosome"/>
</dbReference>
<keyword evidence="2 6" id="KW-0489">Methyltransferase</keyword>
<keyword evidence="7" id="KW-1185">Reference proteome</keyword>
<name>A1RYJ6_THEPD</name>
<evidence type="ECO:0000313" key="7">
    <source>
        <dbReference type="Proteomes" id="UP000000641"/>
    </source>
</evidence>
<dbReference type="InterPro" id="IPR007848">
    <property type="entry name" value="Small_mtfrase_dom"/>
</dbReference>
<dbReference type="PANTHER" id="PTHR45875">
    <property type="entry name" value="METHYLTRANSFERASE N6AMT1"/>
    <property type="match status" value="1"/>
</dbReference>
<dbReference type="Gene3D" id="3.40.50.150">
    <property type="entry name" value="Vaccinia Virus protein VP39"/>
    <property type="match status" value="1"/>
</dbReference>
<dbReference type="PANTHER" id="PTHR45875:SF1">
    <property type="entry name" value="METHYLTRANSFERASE N6AMT1"/>
    <property type="match status" value="1"/>
</dbReference>
<dbReference type="EnsemblBacteria" id="ABL78276">
    <property type="protein sequence ID" value="ABL78276"/>
    <property type="gene ID" value="Tpen_0875"/>
</dbReference>
<dbReference type="Pfam" id="PF05175">
    <property type="entry name" value="MTS"/>
    <property type="match status" value="1"/>
</dbReference>
<dbReference type="AlphaFoldDB" id="A1RYJ6"/>
<evidence type="ECO:0000259" key="5">
    <source>
        <dbReference type="Pfam" id="PF05175"/>
    </source>
</evidence>
<comment type="similarity">
    <text evidence="1">Belongs to the eukaryotic/archaeal PrmC-related family.</text>
</comment>
<evidence type="ECO:0000256" key="4">
    <source>
        <dbReference type="ARBA" id="ARBA00022691"/>
    </source>
</evidence>
<dbReference type="InterPro" id="IPR029063">
    <property type="entry name" value="SAM-dependent_MTases_sf"/>
</dbReference>
<dbReference type="GO" id="GO:0003676">
    <property type="term" value="F:nucleic acid binding"/>
    <property type="evidence" value="ECO:0007669"/>
    <property type="project" value="InterPro"/>
</dbReference>